<dbReference type="GO" id="GO:0015074">
    <property type="term" value="P:DNA integration"/>
    <property type="evidence" value="ECO:0007669"/>
    <property type="project" value="InterPro"/>
</dbReference>
<protein>
    <submittedName>
        <fullName evidence="2">Integrase, catalytic core</fullName>
    </submittedName>
</protein>
<dbReference type="EMBL" id="AWWV01007307">
    <property type="protein sequence ID" value="OMO97013.1"/>
    <property type="molecule type" value="Genomic_DNA"/>
</dbReference>
<dbReference type="GO" id="GO:0003676">
    <property type="term" value="F:nucleic acid binding"/>
    <property type="evidence" value="ECO:0007669"/>
    <property type="project" value="InterPro"/>
</dbReference>
<dbReference type="InterPro" id="IPR036397">
    <property type="entry name" value="RNaseH_sf"/>
</dbReference>
<name>A0A1R3JQ86_COCAP</name>
<proteinExistence type="predicted"/>
<dbReference type="AlphaFoldDB" id="A0A1R3JQ86"/>
<dbReference type="STRING" id="210143.A0A1R3JQ86"/>
<dbReference type="InterPro" id="IPR039537">
    <property type="entry name" value="Retrotran_Ty1/copia-like"/>
</dbReference>
<accession>A0A1R3JQ86</accession>
<dbReference type="PANTHER" id="PTHR42648:SF18">
    <property type="entry name" value="RETROTRANSPOSON, UNCLASSIFIED-LIKE PROTEIN"/>
    <property type="match status" value="1"/>
</dbReference>
<reference evidence="2 3" key="1">
    <citation type="submission" date="2013-09" db="EMBL/GenBank/DDBJ databases">
        <title>Corchorus capsularis genome sequencing.</title>
        <authorList>
            <person name="Alam M."/>
            <person name="Haque M.S."/>
            <person name="Islam M.S."/>
            <person name="Emdad E.M."/>
            <person name="Islam M.M."/>
            <person name="Ahmed B."/>
            <person name="Halim A."/>
            <person name="Hossen Q.M.M."/>
            <person name="Hossain M.Z."/>
            <person name="Ahmed R."/>
            <person name="Khan M.M."/>
            <person name="Islam R."/>
            <person name="Rashid M.M."/>
            <person name="Khan S.A."/>
            <person name="Rahman M.S."/>
            <person name="Alam M."/>
        </authorList>
    </citation>
    <scope>NUCLEOTIDE SEQUENCE [LARGE SCALE GENOMIC DNA]</scope>
    <source>
        <strain evidence="3">cv. CVL-1</strain>
        <tissue evidence="2">Whole seedling</tissue>
    </source>
</reference>
<evidence type="ECO:0000259" key="1">
    <source>
        <dbReference type="PROSITE" id="PS50994"/>
    </source>
</evidence>
<feature type="domain" description="Integrase catalytic" evidence="1">
    <location>
        <begin position="23"/>
        <end position="181"/>
    </location>
</feature>
<dbReference type="Proteomes" id="UP000188268">
    <property type="component" value="Unassembled WGS sequence"/>
</dbReference>
<dbReference type="PANTHER" id="PTHR42648">
    <property type="entry name" value="TRANSPOSASE, PUTATIVE-RELATED"/>
    <property type="match status" value="1"/>
</dbReference>
<dbReference type="OMA" id="RANHRRI"/>
<dbReference type="PROSITE" id="PS50994">
    <property type="entry name" value="INTEGRASE"/>
    <property type="match status" value="1"/>
</dbReference>
<dbReference type="Gene3D" id="3.30.420.10">
    <property type="entry name" value="Ribonuclease H-like superfamily/Ribonuclease H"/>
    <property type="match status" value="1"/>
</dbReference>
<gene>
    <name evidence="2" type="ORF">CCACVL1_04712</name>
</gene>
<dbReference type="InterPro" id="IPR057670">
    <property type="entry name" value="SH3_retrovirus"/>
</dbReference>
<evidence type="ECO:0000313" key="2">
    <source>
        <dbReference type="EMBL" id="OMO97013.1"/>
    </source>
</evidence>
<dbReference type="Gramene" id="OMO97013">
    <property type="protein sequence ID" value="OMO97013"/>
    <property type="gene ID" value="CCACVL1_04712"/>
</dbReference>
<dbReference type="Pfam" id="PF25597">
    <property type="entry name" value="SH3_retrovirus"/>
    <property type="match status" value="1"/>
</dbReference>
<evidence type="ECO:0000313" key="3">
    <source>
        <dbReference type="Proteomes" id="UP000188268"/>
    </source>
</evidence>
<organism evidence="2 3">
    <name type="scientific">Corchorus capsularis</name>
    <name type="common">Jute</name>
    <dbReference type="NCBI Taxonomy" id="210143"/>
    <lineage>
        <taxon>Eukaryota</taxon>
        <taxon>Viridiplantae</taxon>
        <taxon>Streptophyta</taxon>
        <taxon>Embryophyta</taxon>
        <taxon>Tracheophyta</taxon>
        <taxon>Spermatophyta</taxon>
        <taxon>Magnoliopsida</taxon>
        <taxon>eudicotyledons</taxon>
        <taxon>Gunneridae</taxon>
        <taxon>Pentapetalae</taxon>
        <taxon>rosids</taxon>
        <taxon>malvids</taxon>
        <taxon>Malvales</taxon>
        <taxon>Malvaceae</taxon>
        <taxon>Grewioideae</taxon>
        <taxon>Apeibeae</taxon>
        <taxon>Corchorus</taxon>
    </lineage>
</organism>
<dbReference type="InterPro" id="IPR001584">
    <property type="entry name" value="Integrase_cat-core"/>
</dbReference>
<dbReference type="Pfam" id="PF00665">
    <property type="entry name" value="rve"/>
    <property type="match status" value="1"/>
</dbReference>
<keyword evidence="3" id="KW-1185">Reference proteome</keyword>
<dbReference type="SUPFAM" id="SSF53098">
    <property type="entry name" value="Ribonuclease H-like"/>
    <property type="match status" value="1"/>
</dbReference>
<dbReference type="InterPro" id="IPR012337">
    <property type="entry name" value="RNaseH-like_sf"/>
</dbReference>
<dbReference type="OrthoDB" id="1002641at2759"/>
<sequence>MRNHMLALDLWDYVVADKGKVKEQEEPSKEVGGIKIEAEATPAKSRYRQDKYKALFFLLKQKSEVAEVFWKFKAIVEKQNGSKIKVIRTDNGSEYTTEKFDKYCSTKGIEHQLTVTYSPQQNGVSERKNRTVMDMASLVPSAKREKLDKRSKAWIFVGYSQFAKGYRVYIPATKKVIVSRDVKFDEEAVWRWSD</sequence>
<comment type="caution">
    <text evidence="2">The sequence shown here is derived from an EMBL/GenBank/DDBJ whole genome shotgun (WGS) entry which is preliminary data.</text>
</comment>